<protein>
    <submittedName>
        <fullName evidence="1">Uncharacterized protein</fullName>
    </submittedName>
</protein>
<reference evidence="1" key="1">
    <citation type="journal article" date="2021" name="Proc. Natl. Acad. Sci. U.S.A.">
        <title>A Catalog of Tens of Thousands of Viruses from Human Metagenomes Reveals Hidden Associations with Chronic Diseases.</title>
        <authorList>
            <person name="Tisza M.J."/>
            <person name="Buck C.B."/>
        </authorList>
    </citation>
    <scope>NUCLEOTIDE SEQUENCE</scope>
    <source>
        <strain evidence="1">CtjZA23</strain>
    </source>
</reference>
<name>A0A8S5PE64_9CAUD</name>
<evidence type="ECO:0000313" key="1">
    <source>
        <dbReference type="EMBL" id="DAE04508.1"/>
    </source>
</evidence>
<organism evidence="1">
    <name type="scientific">Siphoviridae sp. ctjZA23</name>
    <dbReference type="NCBI Taxonomy" id="2825633"/>
    <lineage>
        <taxon>Viruses</taxon>
        <taxon>Duplodnaviria</taxon>
        <taxon>Heunggongvirae</taxon>
        <taxon>Uroviricota</taxon>
        <taxon>Caudoviricetes</taxon>
    </lineage>
</organism>
<dbReference type="EMBL" id="BK015389">
    <property type="protein sequence ID" value="DAE04508.1"/>
    <property type="molecule type" value="Genomic_DNA"/>
</dbReference>
<proteinExistence type="predicted"/>
<accession>A0A8S5PE64</accession>
<sequence>MSTSFLEMLLSRRLRLDIARRRLEAKDSAC</sequence>